<dbReference type="AlphaFoldDB" id="A0AAV4U5M5"/>
<evidence type="ECO:0000313" key="2">
    <source>
        <dbReference type="Proteomes" id="UP001054945"/>
    </source>
</evidence>
<comment type="caution">
    <text evidence="1">The sequence shown here is derived from an EMBL/GenBank/DDBJ whole genome shotgun (WGS) entry which is preliminary data.</text>
</comment>
<sequence>MDKNDKHRRTEYPSTILEMKNNFSFLENLIIYSWQARIFRLFDLEKNERSEACLNPTKWILHLSASANSSRLPFSNLLLKQAKKRQSRYLSGDIRRVHVSHYYCYCSRMSSGFMATTARQGVYNIK</sequence>
<protein>
    <submittedName>
        <fullName evidence="1">Uncharacterized protein</fullName>
    </submittedName>
</protein>
<dbReference type="EMBL" id="BPLR01012320">
    <property type="protein sequence ID" value="GIY53066.1"/>
    <property type="molecule type" value="Genomic_DNA"/>
</dbReference>
<organism evidence="1 2">
    <name type="scientific">Caerostris extrusa</name>
    <name type="common">Bark spider</name>
    <name type="synonym">Caerostris bankana</name>
    <dbReference type="NCBI Taxonomy" id="172846"/>
    <lineage>
        <taxon>Eukaryota</taxon>
        <taxon>Metazoa</taxon>
        <taxon>Ecdysozoa</taxon>
        <taxon>Arthropoda</taxon>
        <taxon>Chelicerata</taxon>
        <taxon>Arachnida</taxon>
        <taxon>Araneae</taxon>
        <taxon>Araneomorphae</taxon>
        <taxon>Entelegynae</taxon>
        <taxon>Araneoidea</taxon>
        <taxon>Araneidae</taxon>
        <taxon>Caerostris</taxon>
    </lineage>
</organism>
<name>A0AAV4U5M5_CAEEX</name>
<accession>A0AAV4U5M5</accession>
<evidence type="ECO:0000313" key="1">
    <source>
        <dbReference type="EMBL" id="GIY53066.1"/>
    </source>
</evidence>
<gene>
    <name evidence="1" type="ORF">CEXT_59121</name>
</gene>
<proteinExistence type="predicted"/>
<dbReference type="Proteomes" id="UP001054945">
    <property type="component" value="Unassembled WGS sequence"/>
</dbReference>
<keyword evidence="2" id="KW-1185">Reference proteome</keyword>
<reference evidence="1 2" key="1">
    <citation type="submission" date="2021-06" db="EMBL/GenBank/DDBJ databases">
        <title>Caerostris extrusa draft genome.</title>
        <authorList>
            <person name="Kono N."/>
            <person name="Arakawa K."/>
        </authorList>
    </citation>
    <scope>NUCLEOTIDE SEQUENCE [LARGE SCALE GENOMIC DNA]</scope>
</reference>